<keyword evidence="3 6" id="KW-0812">Transmembrane</keyword>
<organism evidence="9 10">
    <name type="scientific">Cannabis sativa</name>
    <name type="common">Hemp</name>
    <name type="synonym">Marijuana</name>
    <dbReference type="NCBI Taxonomy" id="3483"/>
    <lineage>
        <taxon>Eukaryota</taxon>
        <taxon>Viridiplantae</taxon>
        <taxon>Streptophyta</taxon>
        <taxon>Embryophyta</taxon>
        <taxon>Tracheophyta</taxon>
        <taxon>Spermatophyta</taxon>
        <taxon>Magnoliopsida</taxon>
        <taxon>eudicotyledons</taxon>
        <taxon>Gunneridae</taxon>
        <taxon>Pentapetalae</taxon>
        <taxon>rosids</taxon>
        <taxon>fabids</taxon>
        <taxon>Rosales</taxon>
        <taxon>Cannabaceae</taxon>
        <taxon>Cannabis</taxon>
    </lineage>
</organism>
<name>A0A7J6G7V6_CANSA</name>
<evidence type="ECO:0000256" key="5">
    <source>
        <dbReference type="ARBA" id="ARBA00023136"/>
    </source>
</evidence>
<evidence type="ECO:0000313" key="9">
    <source>
        <dbReference type="EMBL" id="KAF4378200.1"/>
    </source>
</evidence>
<evidence type="ECO:0000256" key="6">
    <source>
        <dbReference type="SAM" id="Phobius"/>
    </source>
</evidence>
<evidence type="ECO:0000313" key="8">
    <source>
        <dbReference type="EMBL" id="KAF4346433.1"/>
    </source>
</evidence>
<feature type="transmembrane region" description="Helical" evidence="6">
    <location>
        <begin position="95"/>
        <end position="115"/>
    </location>
</feature>
<dbReference type="InterPro" id="IPR019547">
    <property type="entry name" value="Lipid_desat"/>
</dbReference>
<reference evidence="10 11" key="1">
    <citation type="journal article" date="2020" name="bioRxiv">
        <title>Sequence and annotation of 42 cannabis genomes reveals extensive copy number variation in cannabinoid synthesis and pathogen resistance genes.</title>
        <authorList>
            <person name="Mckernan K.J."/>
            <person name="Helbert Y."/>
            <person name="Kane L.T."/>
            <person name="Ebling H."/>
            <person name="Zhang L."/>
            <person name="Liu B."/>
            <person name="Eaton Z."/>
            <person name="Mclaughlin S."/>
            <person name="Kingan S."/>
            <person name="Baybayan P."/>
            <person name="Concepcion G."/>
            <person name="Jordan M."/>
            <person name="Riva A."/>
            <person name="Barbazuk W."/>
            <person name="Harkins T."/>
        </authorList>
    </citation>
    <scope>NUCLEOTIDE SEQUENCE [LARGE SCALE GENOMIC DNA]</scope>
    <source>
        <strain evidence="10 11">cv. Jamaican Lion 4</strain>
        <strain evidence="8">Father</strain>
        <strain evidence="9">Mother</strain>
        <tissue evidence="9">Leaf</tissue>
    </source>
</reference>
<protein>
    <recommendedName>
        <fullName evidence="7">Lipid desaturase domain-containing protein</fullName>
    </recommendedName>
</protein>
<dbReference type="EMBL" id="JAATIQ010001006">
    <property type="protein sequence ID" value="KAF4346433.1"/>
    <property type="molecule type" value="Genomic_DNA"/>
</dbReference>
<comment type="caution">
    <text evidence="9">The sequence shown here is derived from an EMBL/GenBank/DDBJ whole genome shotgun (WGS) entry which is preliminary data.</text>
</comment>
<evidence type="ECO:0000256" key="2">
    <source>
        <dbReference type="ARBA" id="ARBA00007620"/>
    </source>
</evidence>
<feature type="transmembrane region" description="Helical" evidence="6">
    <location>
        <begin position="38"/>
        <end position="61"/>
    </location>
</feature>
<feature type="domain" description="Lipid desaturase" evidence="7">
    <location>
        <begin position="48"/>
        <end position="216"/>
    </location>
</feature>
<evidence type="ECO:0000259" key="7">
    <source>
        <dbReference type="Pfam" id="PF10520"/>
    </source>
</evidence>
<dbReference type="EMBL" id="JAATIP010000075">
    <property type="protein sequence ID" value="KAF4378200.1"/>
    <property type="molecule type" value="Genomic_DNA"/>
</dbReference>
<evidence type="ECO:0000256" key="1">
    <source>
        <dbReference type="ARBA" id="ARBA00004141"/>
    </source>
</evidence>
<gene>
    <name evidence="9" type="ORF">F8388_010639</name>
    <name evidence="8" type="ORF">G4B88_003630</name>
</gene>
<dbReference type="GO" id="GO:0006631">
    <property type="term" value="P:fatty acid metabolic process"/>
    <property type="evidence" value="ECO:0007669"/>
    <property type="project" value="UniProtKB-UniPathway"/>
</dbReference>
<dbReference type="Proteomes" id="UP000583929">
    <property type="component" value="Unassembled WGS sequence"/>
</dbReference>
<evidence type="ECO:0000256" key="4">
    <source>
        <dbReference type="ARBA" id="ARBA00022989"/>
    </source>
</evidence>
<feature type="transmembrane region" description="Helical" evidence="6">
    <location>
        <begin position="121"/>
        <end position="143"/>
    </location>
</feature>
<accession>A0A7J6G7V6</accession>
<evidence type="ECO:0000313" key="11">
    <source>
        <dbReference type="Proteomes" id="UP000583929"/>
    </source>
</evidence>
<dbReference type="Pfam" id="PF10520">
    <property type="entry name" value="Lipid_desat"/>
    <property type="match status" value="1"/>
</dbReference>
<keyword evidence="11" id="KW-1185">Reference proteome</keyword>
<dbReference type="GO" id="GO:0016020">
    <property type="term" value="C:membrane"/>
    <property type="evidence" value="ECO:0007669"/>
    <property type="project" value="UniProtKB-SubCell"/>
</dbReference>
<dbReference type="Proteomes" id="UP000525078">
    <property type="component" value="Unassembled WGS sequence"/>
</dbReference>
<dbReference type="UniPathway" id="UPA00199"/>
<proteinExistence type="inferred from homology"/>
<dbReference type="PANTHER" id="PTHR48140">
    <property type="entry name" value="FATTY ACID DESATURASE 4, CHLOROPLASTIC-RELATED"/>
    <property type="match status" value="1"/>
</dbReference>
<evidence type="ECO:0000313" key="10">
    <source>
        <dbReference type="Proteomes" id="UP000525078"/>
    </source>
</evidence>
<dbReference type="AlphaFoldDB" id="A0A7J6G7V6"/>
<keyword evidence="4 6" id="KW-1133">Transmembrane helix</keyword>
<dbReference type="PANTHER" id="PTHR48140:SF1">
    <property type="entry name" value="FATTY ACID DESATURASE 4, CHLOROPLASTIC-RELATED"/>
    <property type="match status" value="1"/>
</dbReference>
<keyword evidence="5 6" id="KW-0472">Membrane</keyword>
<comment type="similarity">
    <text evidence="2">Belongs to the fatty acid desaturase CarF family.</text>
</comment>
<evidence type="ECO:0000256" key="3">
    <source>
        <dbReference type="ARBA" id="ARBA00022692"/>
    </source>
</evidence>
<comment type="subcellular location">
    <subcellularLocation>
        <location evidence="1">Membrane</location>
        <topology evidence="1">Multi-pass membrane protein</topology>
    </subcellularLocation>
</comment>
<sequence>MLSTWSHRAWLASGCTTVLLSLARLVIGVTNSKDNNVWLALVACVVGYVVVDLVSGLYHWAVDNYGSASTPIFGNQVKAFQLHHELPMRITKHEFVNRTHPFASIVTFIVLPIHIFLDHPIIHGFVFVFFGCAIFANQFHVWAHGTKNQIPPLVVALQDLGVFLGHSQHNKHHRPPYKCNYCVISGVWNPFLERNNFFQALEKLVFLKFGVKPNSWS</sequence>
<dbReference type="InterPro" id="IPR052864">
    <property type="entry name" value="Chloroplast_FAD_CarF"/>
</dbReference>